<keyword evidence="4 6" id="KW-1015">Disulfide bond</keyword>
<keyword evidence="9" id="KW-0732">Signal</keyword>
<dbReference type="PROSITE" id="PS00022">
    <property type="entry name" value="EGF_1"/>
    <property type="match status" value="1"/>
</dbReference>
<evidence type="ECO:0000313" key="13">
    <source>
        <dbReference type="Proteomes" id="UP000838412"/>
    </source>
</evidence>
<dbReference type="FunFam" id="2.10.25.10:FF:000143">
    <property type="entry name" value="Protein crumbs 1"/>
    <property type="match status" value="1"/>
</dbReference>
<dbReference type="CDD" id="cd00054">
    <property type="entry name" value="EGF_CA"/>
    <property type="match status" value="1"/>
</dbReference>
<dbReference type="PROSITE" id="PS50060">
    <property type="entry name" value="MAM_2"/>
    <property type="match status" value="2"/>
</dbReference>
<dbReference type="SUPFAM" id="SSF49899">
    <property type="entry name" value="Concanavalin A-like lectins/glucanases"/>
    <property type="match status" value="2"/>
</dbReference>
<dbReference type="InterPro" id="IPR018097">
    <property type="entry name" value="EGF_Ca-bd_CS"/>
</dbReference>
<evidence type="ECO:0000259" key="11">
    <source>
        <dbReference type="PROSITE" id="PS50060"/>
    </source>
</evidence>
<dbReference type="GO" id="GO:0016020">
    <property type="term" value="C:membrane"/>
    <property type="evidence" value="ECO:0007669"/>
    <property type="project" value="InterPro"/>
</dbReference>
<dbReference type="Gene3D" id="2.10.25.10">
    <property type="entry name" value="Laminin"/>
    <property type="match status" value="1"/>
</dbReference>
<feature type="signal peptide" evidence="9">
    <location>
        <begin position="1"/>
        <end position="25"/>
    </location>
</feature>
<keyword evidence="5" id="KW-0325">Glycoprotein</keyword>
<feature type="domain" description="MAM" evidence="11">
    <location>
        <begin position="29"/>
        <end position="192"/>
    </location>
</feature>
<dbReference type="CDD" id="cd06263">
    <property type="entry name" value="MAM"/>
    <property type="match status" value="2"/>
</dbReference>
<dbReference type="OrthoDB" id="412155at2759"/>
<dbReference type="InterPro" id="IPR000998">
    <property type="entry name" value="MAM_dom"/>
</dbReference>
<keyword evidence="8" id="KW-0472">Membrane</keyword>
<evidence type="ECO:0000256" key="9">
    <source>
        <dbReference type="SAM" id="SignalP"/>
    </source>
</evidence>
<feature type="chain" id="PRO_5035453552" evidence="9">
    <location>
        <begin position="26"/>
        <end position="564"/>
    </location>
</feature>
<dbReference type="InterPro" id="IPR000742">
    <property type="entry name" value="EGF"/>
</dbReference>
<evidence type="ECO:0000256" key="6">
    <source>
        <dbReference type="PROSITE-ProRule" id="PRU00076"/>
    </source>
</evidence>
<dbReference type="PROSITE" id="PS01187">
    <property type="entry name" value="EGF_CA"/>
    <property type="match status" value="1"/>
</dbReference>
<feature type="transmembrane region" description="Helical" evidence="8">
    <location>
        <begin position="482"/>
        <end position="506"/>
    </location>
</feature>
<feature type="region of interest" description="Disordered" evidence="7">
    <location>
        <begin position="49"/>
        <end position="71"/>
    </location>
</feature>
<dbReference type="PANTHER" id="PTHR23282">
    <property type="entry name" value="APICAL ENDOSOMAL GLYCOPROTEIN PRECURSOR"/>
    <property type="match status" value="1"/>
</dbReference>
<keyword evidence="2 6" id="KW-0245">EGF-like domain</keyword>
<dbReference type="PRINTS" id="PR00010">
    <property type="entry name" value="EGFBLOOD"/>
</dbReference>
<dbReference type="PROSITE" id="PS50026">
    <property type="entry name" value="EGF_3"/>
    <property type="match status" value="1"/>
</dbReference>
<dbReference type="PROSITE" id="PS01186">
    <property type="entry name" value="EGF_2"/>
    <property type="match status" value="1"/>
</dbReference>
<dbReference type="AlphaFoldDB" id="A0A8J9ZG96"/>
<keyword evidence="8" id="KW-0812">Transmembrane</keyword>
<evidence type="ECO:0000256" key="7">
    <source>
        <dbReference type="SAM" id="MobiDB-lite"/>
    </source>
</evidence>
<dbReference type="SMART" id="SM00137">
    <property type="entry name" value="MAM"/>
    <property type="match status" value="2"/>
</dbReference>
<dbReference type="Proteomes" id="UP000838412">
    <property type="component" value="Chromosome 2"/>
</dbReference>
<feature type="compositionally biased region" description="Low complexity" evidence="7">
    <location>
        <begin position="396"/>
        <end position="413"/>
    </location>
</feature>
<feature type="compositionally biased region" description="Low complexity" evidence="7">
    <location>
        <begin position="50"/>
        <end position="63"/>
    </location>
</feature>
<dbReference type="Gene3D" id="2.60.120.200">
    <property type="match status" value="2"/>
</dbReference>
<keyword evidence="8" id="KW-1133">Transmembrane helix</keyword>
<evidence type="ECO:0000256" key="1">
    <source>
        <dbReference type="ARBA" id="ARBA00009738"/>
    </source>
</evidence>
<dbReference type="Pfam" id="PF00629">
    <property type="entry name" value="MAM"/>
    <property type="match status" value="2"/>
</dbReference>
<feature type="compositionally biased region" description="Low complexity" evidence="7">
    <location>
        <begin position="422"/>
        <end position="438"/>
    </location>
</feature>
<gene>
    <name evidence="12" type="primary">MALRD1</name>
    <name evidence="12" type="ORF">BLAG_LOCUS13541</name>
</gene>
<feature type="compositionally biased region" description="Polar residues" evidence="7">
    <location>
        <begin position="448"/>
        <end position="470"/>
    </location>
</feature>
<organism evidence="12 13">
    <name type="scientific">Branchiostoma lanceolatum</name>
    <name type="common">Common lancelet</name>
    <name type="synonym">Amphioxus lanceolatum</name>
    <dbReference type="NCBI Taxonomy" id="7740"/>
    <lineage>
        <taxon>Eukaryota</taxon>
        <taxon>Metazoa</taxon>
        <taxon>Chordata</taxon>
        <taxon>Cephalochordata</taxon>
        <taxon>Leptocardii</taxon>
        <taxon>Amphioxiformes</taxon>
        <taxon>Branchiostomatidae</taxon>
        <taxon>Branchiostoma</taxon>
    </lineage>
</organism>
<sequence>MGRGRVLLLIVTVVTFLGTKLPVQAALTADCNFDTSLCGWTQDDTDDFDWTQQSGSTSTSNTGPSDDVTGNGQYMYTEISGIRDGKKARLSSPLLTTSTTSCYTLSFYYHMYGNHIGTLNVYIIQDGVDLSTTAPAWSLSDDQGDVWHEVEVVISMNQPYRVIFEGIKSGGTTFRGDMAIDEVTFLSRSCFGDTDECASSPCLNGGTCLDLTNRYACTCAPGFIGQRCEEERTGCDFDTDLCDFEQNQDDDFDWTRQAGGTISAGTGPSADHTSGNGQYIFIETSSPRQVGQVARITTHAIYVTSPICVSFYYHMYGRGIGTLNVVITDASQPAGQTVWGESGDKGDVWLQGQFAVDTEVGGGEKTVQITFEAVIGRVGFGDIALDDISYISGSCPTQAPLPTTTPLTTPSRRPATRPPPQATTTPTPTTTTRKATAAGTDSAKPLDNKTSNKPPIQPQQKTSPSPTASAGQPGLTKHTTAAIVGGSVGGVAAIVVVVIVVWVILYKTGQINSKEKFLHLISMNMHGDDTVTYNVKSMTSAEGGFDNPVYGNGLEAKTSEEPSV</sequence>
<name>A0A8J9ZG96_BRALA</name>
<evidence type="ECO:0000256" key="4">
    <source>
        <dbReference type="ARBA" id="ARBA00023157"/>
    </source>
</evidence>
<dbReference type="Pfam" id="PF00008">
    <property type="entry name" value="EGF"/>
    <property type="match status" value="1"/>
</dbReference>
<reference evidence="12" key="1">
    <citation type="submission" date="2022-01" db="EMBL/GenBank/DDBJ databases">
        <authorList>
            <person name="Braso-Vives M."/>
        </authorList>
    </citation>
    <scope>NUCLEOTIDE SEQUENCE</scope>
</reference>
<feature type="domain" description="MAM" evidence="11">
    <location>
        <begin position="233"/>
        <end position="397"/>
    </location>
</feature>
<dbReference type="InterPro" id="IPR001881">
    <property type="entry name" value="EGF-like_Ca-bd_dom"/>
</dbReference>
<feature type="region of interest" description="Disordered" evidence="7">
    <location>
        <begin position="395"/>
        <end position="474"/>
    </location>
</feature>
<dbReference type="EMBL" id="OV696687">
    <property type="protein sequence ID" value="CAH1253950.1"/>
    <property type="molecule type" value="Genomic_DNA"/>
</dbReference>
<dbReference type="PROSITE" id="PS00010">
    <property type="entry name" value="ASX_HYDROXYL"/>
    <property type="match status" value="1"/>
</dbReference>
<dbReference type="InterPro" id="IPR000152">
    <property type="entry name" value="EGF-type_Asp/Asn_hydroxyl_site"/>
</dbReference>
<proteinExistence type="inferred from homology"/>
<evidence type="ECO:0000256" key="8">
    <source>
        <dbReference type="SAM" id="Phobius"/>
    </source>
</evidence>
<feature type="domain" description="EGF-like" evidence="10">
    <location>
        <begin position="193"/>
        <end position="229"/>
    </location>
</feature>
<comment type="caution">
    <text evidence="6">Lacks conserved residue(s) required for the propagation of feature annotation.</text>
</comment>
<dbReference type="SUPFAM" id="SSF57196">
    <property type="entry name" value="EGF/Laminin"/>
    <property type="match status" value="1"/>
</dbReference>
<evidence type="ECO:0000256" key="5">
    <source>
        <dbReference type="ARBA" id="ARBA00023180"/>
    </source>
</evidence>
<feature type="disulfide bond" evidence="6">
    <location>
        <begin position="219"/>
        <end position="228"/>
    </location>
</feature>
<dbReference type="InterPro" id="IPR051560">
    <property type="entry name" value="MAM_domain-containing"/>
</dbReference>
<accession>A0A8J9ZG96</accession>
<evidence type="ECO:0000259" key="10">
    <source>
        <dbReference type="PROSITE" id="PS50026"/>
    </source>
</evidence>
<evidence type="ECO:0000256" key="3">
    <source>
        <dbReference type="ARBA" id="ARBA00022737"/>
    </source>
</evidence>
<evidence type="ECO:0000313" key="12">
    <source>
        <dbReference type="EMBL" id="CAH1253950.1"/>
    </source>
</evidence>
<protein>
    <submittedName>
        <fullName evidence="12">MALRD1 protein</fullName>
    </submittedName>
</protein>
<dbReference type="PRINTS" id="PR00020">
    <property type="entry name" value="MAMDOMAIN"/>
</dbReference>
<keyword evidence="13" id="KW-1185">Reference proteome</keyword>
<dbReference type="PANTHER" id="PTHR23282:SF146">
    <property type="entry name" value="RT07201P-RELATED"/>
    <property type="match status" value="1"/>
</dbReference>
<evidence type="ECO:0000256" key="2">
    <source>
        <dbReference type="ARBA" id="ARBA00022536"/>
    </source>
</evidence>
<dbReference type="InterPro" id="IPR013320">
    <property type="entry name" value="ConA-like_dom_sf"/>
</dbReference>
<comment type="similarity">
    <text evidence="1">Belongs to the nephronectin family.</text>
</comment>
<keyword evidence="3" id="KW-0677">Repeat</keyword>
<dbReference type="SMART" id="SM00179">
    <property type="entry name" value="EGF_CA"/>
    <property type="match status" value="1"/>
</dbReference>
<dbReference type="SMART" id="SM00181">
    <property type="entry name" value="EGF"/>
    <property type="match status" value="1"/>
</dbReference>
<dbReference type="GO" id="GO:0005509">
    <property type="term" value="F:calcium ion binding"/>
    <property type="evidence" value="ECO:0007669"/>
    <property type="project" value="InterPro"/>
</dbReference>